<feature type="region of interest" description="Disordered" evidence="3">
    <location>
        <begin position="473"/>
        <end position="496"/>
    </location>
</feature>
<evidence type="ECO:0000256" key="3">
    <source>
        <dbReference type="SAM" id="MobiDB-lite"/>
    </source>
</evidence>
<evidence type="ECO:0000259" key="6">
    <source>
        <dbReference type="PROSITE" id="PS51444"/>
    </source>
</evidence>
<reference evidence="8" key="2">
    <citation type="submission" date="2025-08" db="UniProtKB">
        <authorList>
            <consortium name="RefSeq"/>
        </authorList>
    </citation>
    <scope>IDENTIFICATION</scope>
    <source>
        <tissue evidence="8">Leaf</tissue>
    </source>
</reference>
<dbReference type="PANTHER" id="PTHR23213">
    <property type="entry name" value="FORMIN-RELATED"/>
    <property type="match status" value="1"/>
</dbReference>
<protein>
    <recommendedName>
        <fullName evidence="2">Formin-like protein</fullName>
    </recommendedName>
</protein>
<accession>A0ABM0W1J2</accession>
<feature type="compositionally biased region" description="Low complexity" evidence="3">
    <location>
        <begin position="288"/>
        <end position="297"/>
    </location>
</feature>
<keyword evidence="5" id="KW-0732">Signal</keyword>
<feature type="compositionally biased region" description="Polar residues" evidence="3">
    <location>
        <begin position="273"/>
        <end position="287"/>
    </location>
</feature>
<feature type="compositionally biased region" description="Pro residues" evidence="3">
    <location>
        <begin position="58"/>
        <end position="74"/>
    </location>
</feature>
<dbReference type="SUPFAM" id="SSF101447">
    <property type="entry name" value="Formin homology 2 domain (FH2 domain)"/>
    <property type="match status" value="1"/>
</dbReference>
<feature type="region of interest" description="Disordered" evidence="3">
    <location>
        <begin position="409"/>
        <end position="454"/>
    </location>
</feature>
<dbReference type="Pfam" id="PF02181">
    <property type="entry name" value="FH2"/>
    <property type="match status" value="1"/>
</dbReference>
<feature type="compositionally biased region" description="Low complexity" evidence="3">
    <location>
        <begin position="253"/>
        <end position="272"/>
    </location>
</feature>
<comment type="similarity">
    <text evidence="1">Belongs to the formin-like family. Class-I subfamily.</text>
</comment>
<dbReference type="GeneID" id="104744942"/>
<dbReference type="InterPro" id="IPR027643">
    <property type="entry name" value="Formin-like_plant"/>
</dbReference>
<feature type="region of interest" description="Disordered" evidence="3">
    <location>
        <begin position="137"/>
        <end position="172"/>
    </location>
</feature>
<keyword evidence="4" id="KW-1133">Transmembrane helix</keyword>
<gene>
    <name evidence="8" type="primary">LOC104744942</name>
</gene>
<feature type="signal peptide" evidence="5">
    <location>
        <begin position="1"/>
        <end position="18"/>
    </location>
</feature>
<keyword evidence="4" id="KW-0472">Membrane</keyword>
<reference evidence="7" key="1">
    <citation type="journal article" date="2014" name="Nat. Commun.">
        <title>The emerging biofuel crop Camelina sativa retains a highly undifferentiated hexaploid genome structure.</title>
        <authorList>
            <person name="Kagale S."/>
            <person name="Koh C."/>
            <person name="Nixon J."/>
            <person name="Bollina V."/>
            <person name="Clarke W.E."/>
            <person name="Tuteja R."/>
            <person name="Spillane C."/>
            <person name="Robinson S.J."/>
            <person name="Links M.G."/>
            <person name="Clarke C."/>
            <person name="Higgins E.E."/>
            <person name="Huebert T."/>
            <person name="Sharpe A.G."/>
            <person name="Parkin I.A."/>
        </authorList>
    </citation>
    <scope>NUCLEOTIDE SEQUENCE [LARGE SCALE GENOMIC DNA]</scope>
    <source>
        <strain evidence="7">cv. DH55</strain>
    </source>
</reference>
<feature type="compositionally biased region" description="Polar residues" evidence="3">
    <location>
        <begin position="151"/>
        <end position="172"/>
    </location>
</feature>
<feature type="transmembrane region" description="Helical" evidence="4">
    <location>
        <begin position="101"/>
        <end position="124"/>
    </location>
</feature>
<keyword evidence="7" id="KW-1185">Reference proteome</keyword>
<feature type="chain" id="PRO_5046336565" description="Formin-like protein" evidence="5">
    <location>
        <begin position="19"/>
        <end position="850"/>
    </location>
</feature>
<feature type="region of interest" description="Disordered" evidence="3">
    <location>
        <begin position="239"/>
        <end position="303"/>
    </location>
</feature>
<dbReference type="InterPro" id="IPR015425">
    <property type="entry name" value="FH2_Formin"/>
</dbReference>
<dbReference type="InterPro" id="IPR042201">
    <property type="entry name" value="FH2_Formin_sf"/>
</dbReference>
<dbReference type="Gene3D" id="1.20.58.2220">
    <property type="entry name" value="Formin, FH2 domain"/>
    <property type="match status" value="1"/>
</dbReference>
<dbReference type="SMART" id="SM00498">
    <property type="entry name" value="FH2"/>
    <property type="match status" value="1"/>
</dbReference>
<dbReference type="RefSeq" id="XP_010464382.1">
    <property type="nucleotide sequence ID" value="XM_010466080.2"/>
</dbReference>
<keyword evidence="4" id="KW-0812">Transmembrane</keyword>
<evidence type="ECO:0000256" key="1">
    <source>
        <dbReference type="ARBA" id="ARBA00025793"/>
    </source>
</evidence>
<evidence type="ECO:0000256" key="5">
    <source>
        <dbReference type="SAM" id="SignalP"/>
    </source>
</evidence>
<sequence>MDYAIIIIIIIFSLLSCASSPLSYASPASFSRRHLLQTPPADPSTFSPPFFPLYSSSSPPPPPSPPQPLPPPAPTFATFPANISALVLPRSPQSHTPSRTLLIPAISAVLAVATLLGLSLFLYGRWRGQTRHFKEESKSLASSSSDITKSEQQQTPQCPQTRNNNTTENKLSVAPSTSDVLYLGNVATSSGSVFVKPASPEISPLPPLPARSFLLQHNSDKEAEEEEEDDDFYSPLASIAGQEPRDRRTNPYSNCSCSISSHSDSPAMSPSATISPPMNSTAPHWSTNQNPQSSSSPERTVRNNKRYGGASLRMFSLWNQNLGFPRISSASTSPERGMIRTPDAYARSSMYSSVSTTPDRFFRKVLDSSPPRWNDFSRNVKSLFLSSTSASPARDFCINISESSRSLKPSWENPEFATTEQSDSAAAVSVTIPPPQRPPPAMPEPPPLVPPSQSFMVQKSGKKLSFSELPQSCWEGTTERPKPKLKPLPWDRVRPSSRRTTTWDRLPYNSSNANSKQRSLSCDLPMLNQESKVLDPIKSQNVATLLTILKLTTNDVCQALRDGNYEALGVELLDSLARVVPSEEEEKKLSSYSDDSVIKLAPSERFLKELLNVPFVFKRVDALLFVVSFDSKVKHLKGSLRVIQAACEALRNSRMLVRLVGAVLETGIKSGNAHAFKLEALLELVDIKSVDGRTSILHSVVQNITESEGIKGLTVVRNLSSVLDDVKKSADLDYGVLRSDVAKLYQGVQKVSEVLLLCEETGHNQEQHWWKFKESMTRFLETATEEIKKIEREEGSTLFAVKKITEYFHVDSAKEEAQLLKVFVIVRDFLNILDGVCKKMQVTREESALA</sequence>
<name>A0ABM0W1J2_CAMSA</name>
<evidence type="ECO:0000256" key="2">
    <source>
        <dbReference type="RuleBase" id="RU361260"/>
    </source>
</evidence>
<evidence type="ECO:0000313" key="7">
    <source>
        <dbReference type="Proteomes" id="UP000694864"/>
    </source>
</evidence>
<feature type="region of interest" description="Disordered" evidence="3">
    <location>
        <begin position="55"/>
        <end position="74"/>
    </location>
</feature>
<organism evidence="7 8">
    <name type="scientific">Camelina sativa</name>
    <name type="common">False flax</name>
    <name type="synonym">Myagrum sativum</name>
    <dbReference type="NCBI Taxonomy" id="90675"/>
    <lineage>
        <taxon>Eukaryota</taxon>
        <taxon>Viridiplantae</taxon>
        <taxon>Streptophyta</taxon>
        <taxon>Embryophyta</taxon>
        <taxon>Tracheophyta</taxon>
        <taxon>Spermatophyta</taxon>
        <taxon>Magnoliopsida</taxon>
        <taxon>eudicotyledons</taxon>
        <taxon>Gunneridae</taxon>
        <taxon>Pentapetalae</taxon>
        <taxon>rosids</taxon>
        <taxon>malvids</taxon>
        <taxon>Brassicales</taxon>
        <taxon>Brassicaceae</taxon>
        <taxon>Camelineae</taxon>
        <taxon>Camelina</taxon>
    </lineage>
</organism>
<dbReference type="PROSITE" id="PS51444">
    <property type="entry name" value="FH2"/>
    <property type="match status" value="1"/>
</dbReference>
<dbReference type="PANTHER" id="PTHR23213:SF353">
    <property type="entry name" value="FORMIN-LIKE PROTEIN 10"/>
    <property type="match status" value="1"/>
</dbReference>
<feature type="domain" description="FH2" evidence="6">
    <location>
        <begin position="475"/>
        <end position="850"/>
    </location>
</feature>
<dbReference type="Proteomes" id="UP000694864">
    <property type="component" value="Chromosome 15"/>
</dbReference>
<proteinExistence type="inferred from homology"/>
<feature type="compositionally biased region" description="Pro residues" evidence="3">
    <location>
        <begin position="432"/>
        <end position="450"/>
    </location>
</feature>
<evidence type="ECO:0000313" key="8">
    <source>
        <dbReference type="RefSeq" id="XP_010464382.1"/>
    </source>
</evidence>
<evidence type="ECO:0000256" key="4">
    <source>
        <dbReference type="SAM" id="Phobius"/>
    </source>
</evidence>